<evidence type="ECO:0000313" key="15">
    <source>
        <dbReference type="Proteomes" id="UP000184127"/>
    </source>
</evidence>
<sequence>MLLKKEVSVLTIPVVVEQTFIILASVINAIMASRLSKQVISAIGMADSLNNILVNIFSGLAIGGTVVIAQYIGQNNRKSANRVLKQILYFGILVSVLVTILVWLFRYQIIALLYKSAESKVLNNLMIYLQITILNYPLIAIQLIALGALRGSGDTKTPMKINIIINISNVIFSYIFMYGVKTVGLDSMGIKGAALGITLSRIIGVLAILIELTNPKHKVFLNRIIKYNPDWKILNAVFTVGIPASIESLLFTSGKLIVQILVVGLGTASIAADSIFNSILSIFNIPGNALSAAATILVGQHMGRQEIGEAKKYIMYTTKVAAVILGILGAISYPFAHNIASFYTSDETVIKIASDLIKLNSVCILLWPPSFIFPAGLKGSGDSKYTMVISTITMWLFRIGLAYIFGIVLKLGLIGVWMGRYADWGVRGILYFIRLHGNKWNKILVKGEGV</sequence>
<accession>A0A1M4VR67</accession>
<keyword evidence="7" id="KW-1003">Cell membrane</keyword>
<evidence type="ECO:0000256" key="8">
    <source>
        <dbReference type="ARBA" id="ARBA00022692"/>
    </source>
</evidence>
<dbReference type="GO" id="GO:0015297">
    <property type="term" value="F:antiporter activity"/>
    <property type="evidence" value="ECO:0007669"/>
    <property type="project" value="UniProtKB-KW"/>
</dbReference>
<dbReference type="PIRSF" id="PIRSF006603">
    <property type="entry name" value="DinF"/>
    <property type="match status" value="1"/>
</dbReference>
<feature type="transmembrane region" description="Helical" evidence="13">
    <location>
        <begin position="7"/>
        <end position="32"/>
    </location>
</feature>
<evidence type="ECO:0000256" key="6">
    <source>
        <dbReference type="ARBA" id="ARBA00022449"/>
    </source>
</evidence>
<feature type="transmembrane region" description="Helical" evidence="13">
    <location>
        <begin position="52"/>
        <end position="72"/>
    </location>
</feature>
<feature type="transmembrane region" description="Helical" evidence="13">
    <location>
        <begin position="356"/>
        <end position="375"/>
    </location>
</feature>
<evidence type="ECO:0000256" key="5">
    <source>
        <dbReference type="ARBA" id="ARBA00022448"/>
    </source>
</evidence>
<dbReference type="InterPro" id="IPR048279">
    <property type="entry name" value="MdtK-like"/>
</dbReference>
<feature type="transmembrane region" description="Helical" evidence="13">
    <location>
        <begin position="257"/>
        <end position="276"/>
    </location>
</feature>
<dbReference type="Pfam" id="PF01554">
    <property type="entry name" value="MatE"/>
    <property type="match status" value="2"/>
</dbReference>
<feature type="transmembrane region" description="Helical" evidence="13">
    <location>
        <begin position="84"/>
        <end position="105"/>
    </location>
</feature>
<keyword evidence="6" id="KW-0050">Antiport</keyword>
<dbReference type="InterPro" id="IPR050222">
    <property type="entry name" value="MATE_MdtK"/>
</dbReference>
<evidence type="ECO:0000256" key="1">
    <source>
        <dbReference type="ARBA" id="ARBA00003408"/>
    </source>
</evidence>
<reference evidence="15" key="1">
    <citation type="submission" date="2016-11" db="EMBL/GenBank/DDBJ databases">
        <authorList>
            <person name="Varghese N."/>
            <person name="Submissions S."/>
        </authorList>
    </citation>
    <scope>NUCLEOTIDE SEQUENCE [LARGE SCALE GENOMIC DNA]</scope>
    <source>
        <strain evidence="15">DSM 18761</strain>
    </source>
</reference>
<evidence type="ECO:0000256" key="3">
    <source>
        <dbReference type="ARBA" id="ARBA00010199"/>
    </source>
</evidence>
<evidence type="ECO:0000256" key="7">
    <source>
        <dbReference type="ARBA" id="ARBA00022475"/>
    </source>
</evidence>
<dbReference type="GO" id="GO:0042910">
    <property type="term" value="F:xenobiotic transmembrane transporter activity"/>
    <property type="evidence" value="ECO:0007669"/>
    <property type="project" value="InterPro"/>
</dbReference>
<feature type="transmembrane region" description="Helical" evidence="13">
    <location>
        <begin position="192"/>
        <end position="212"/>
    </location>
</feature>
<evidence type="ECO:0000256" key="11">
    <source>
        <dbReference type="ARBA" id="ARBA00023136"/>
    </source>
</evidence>
<feature type="transmembrane region" description="Helical" evidence="13">
    <location>
        <begin position="313"/>
        <end position="336"/>
    </location>
</feature>
<evidence type="ECO:0000256" key="13">
    <source>
        <dbReference type="SAM" id="Phobius"/>
    </source>
</evidence>
<feature type="transmembrane region" description="Helical" evidence="13">
    <location>
        <begin position="395"/>
        <end position="418"/>
    </location>
</feature>
<name>A0A1M4VR67_9THEO</name>
<dbReference type="Proteomes" id="UP000184127">
    <property type="component" value="Unassembled WGS sequence"/>
</dbReference>
<proteinExistence type="inferred from homology"/>
<evidence type="ECO:0000256" key="12">
    <source>
        <dbReference type="ARBA" id="ARBA00031636"/>
    </source>
</evidence>
<comment type="function">
    <text evidence="1">Multidrug efflux pump.</text>
</comment>
<feature type="transmembrane region" description="Helical" evidence="13">
    <location>
        <begin position="161"/>
        <end position="180"/>
    </location>
</feature>
<comment type="subcellular location">
    <subcellularLocation>
        <location evidence="2">Cell membrane</location>
        <topology evidence="2">Multi-pass membrane protein</topology>
    </subcellularLocation>
</comment>
<dbReference type="EMBL" id="FQUR01000009">
    <property type="protein sequence ID" value="SHE71292.1"/>
    <property type="molecule type" value="Genomic_DNA"/>
</dbReference>
<evidence type="ECO:0000256" key="4">
    <source>
        <dbReference type="ARBA" id="ARBA00020268"/>
    </source>
</evidence>
<evidence type="ECO:0000256" key="2">
    <source>
        <dbReference type="ARBA" id="ARBA00004651"/>
    </source>
</evidence>
<keyword evidence="8 13" id="KW-0812">Transmembrane</keyword>
<feature type="transmembrane region" description="Helical" evidence="13">
    <location>
        <begin position="125"/>
        <end position="149"/>
    </location>
</feature>
<keyword evidence="15" id="KW-1185">Reference proteome</keyword>
<keyword evidence="10" id="KW-0406">Ion transport</keyword>
<dbReference type="AlphaFoldDB" id="A0A1M4VR67"/>
<evidence type="ECO:0000313" key="14">
    <source>
        <dbReference type="EMBL" id="SHE71292.1"/>
    </source>
</evidence>
<dbReference type="CDD" id="cd13137">
    <property type="entry name" value="MATE_NorM_like"/>
    <property type="match status" value="1"/>
</dbReference>
<keyword evidence="11 13" id="KW-0472">Membrane</keyword>
<dbReference type="RefSeq" id="WP_072967910.1">
    <property type="nucleotide sequence ID" value="NZ_FQUR01000009.1"/>
</dbReference>
<gene>
    <name evidence="14" type="ORF">SAMN02745195_00962</name>
</gene>
<keyword evidence="9 13" id="KW-1133">Transmembrane helix</keyword>
<evidence type="ECO:0000256" key="9">
    <source>
        <dbReference type="ARBA" id="ARBA00022989"/>
    </source>
</evidence>
<evidence type="ECO:0000256" key="10">
    <source>
        <dbReference type="ARBA" id="ARBA00023065"/>
    </source>
</evidence>
<dbReference type="GO" id="GO:0006811">
    <property type="term" value="P:monoatomic ion transport"/>
    <property type="evidence" value="ECO:0007669"/>
    <property type="project" value="UniProtKB-KW"/>
</dbReference>
<dbReference type="InterPro" id="IPR002528">
    <property type="entry name" value="MATE_fam"/>
</dbReference>
<dbReference type="GO" id="GO:0005886">
    <property type="term" value="C:plasma membrane"/>
    <property type="evidence" value="ECO:0007669"/>
    <property type="project" value="UniProtKB-SubCell"/>
</dbReference>
<keyword evidence="5" id="KW-0813">Transport</keyword>
<dbReference type="NCBIfam" id="TIGR00797">
    <property type="entry name" value="matE"/>
    <property type="match status" value="1"/>
</dbReference>
<protein>
    <recommendedName>
        <fullName evidence="4">Probable multidrug resistance protein NorM</fullName>
    </recommendedName>
    <alternativeName>
        <fullName evidence="12">Multidrug-efflux transporter</fullName>
    </alternativeName>
</protein>
<dbReference type="PANTHER" id="PTHR43298:SF2">
    <property type="entry name" value="FMN_FAD EXPORTER YEEO-RELATED"/>
    <property type="match status" value="1"/>
</dbReference>
<organism evidence="14 15">
    <name type="scientific">Thermoanaerobacter uzonensis DSM 18761</name>
    <dbReference type="NCBI Taxonomy" id="1123369"/>
    <lineage>
        <taxon>Bacteria</taxon>
        <taxon>Bacillati</taxon>
        <taxon>Bacillota</taxon>
        <taxon>Clostridia</taxon>
        <taxon>Thermoanaerobacterales</taxon>
        <taxon>Thermoanaerobacteraceae</taxon>
        <taxon>Thermoanaerobacter</taxon>
    </lineage>
</organism>
<dbReference type="PANTHER" id="PTHR43298">
    <property type="entry name" value="MULTIDRUG RESISTANCE PROTEIN NORM-RELATED"/>
    <property type="match status" value="1"/>
</dbReference>
<comment type="similarity">
    <text evidence="3">Belongs to the multi antimicrobial extrusion (MATE) (TC 2.A.66.1) family.</text>
</comment>